<sequence>MSRASSPSLLSRLFASPGQATSSPGGEARGLRKARGLPGFAAVMAAGLLLAGCSGSGGVFGLGESEGANSGPAVADTTVGAGAVKVGLLLPLSAQGGAGTTAQSLRNAAELAISEFGQNDIQLLVRDDRGTEAGARSATRAVLNDGAELVLGPLFAATTRAAGSVAKPANIPVISFSTDTSVAQPGVYLLSFLPESEVDRVIRFASQRGRRSFAALIPDNAYGKVVQDAFQRSVAASGGRVVAVETYAADRSNLQQAAQRIASQAGQADALFLPDNADTLPSIAQYLRAANLDTNRVKLLGTSLWNNPTVLATPGLQGGWFSAPDSVGFNAFAQRYRAKFGTEPTRIASLSYDAVLLASALVRTQGSQRFSTATLTNRAGFVGADGVFRFNANGTNDRALAVMEIRQNSAVVISAAPRQLQ</sequence>
<dbReference type="Pfam" id="PF13458">
    <property type="entry name" value="Peripla_BP_6"/>
    <property type="match status" value="1"/>
</dbReference>
<keyword evidence="6" id="KW-1185">Reference proteome</keyword>
<evidence type="ECO:0000256" key="2">
    <source>
        <dbReference type="ARBA" id="ARBA00022729"/>
    </source>
</evidence>
<organism evidence="5 6">
    <name type="scientific">Pseudochelatococcus contaminans</name>
    <dbReference type="NCBI Taxonomy" id="1538103"/>
    <lineage>
        <taxon>Bacteria</taxon>
        <taxon>Pseudomonadati</taxon>
        <taxon>Pseudomonadota</taxon>
        <taxon>Alphaproteobacteria</taxon>
        <taxon>Hyphomicrobiales</taxon>
        <taxon>Chelatococcaceae</taxon>
        <taxon>Pseudochelatococcus</taxon>
    </lineage>
</organism>
<dbReference type="EMBL" id="JACICC010000001">
    <property type="protein sequence ID" value="MBB3808115.1"/>
    <property type="molecule type" value="Genomic_DNA"/>
</dbReference>
<evidence type="ECO:0000256" key="1">
    <source>
        <dbReference type="ARBA" id="ARBA00010062"/>
    </source>
</evidence>
<dbReference type="InterPro" id="IPR051010">
    <property type="entry name" value="BCAA_transport"/>
</dbReference>
<name>A0A7W6EEF5_9HYPH</name>
<keyword evidence="3" id="KW-0813">Transport</keyword>
<gene>
    <name evidence="5" type="ORF">FHS81_000169</name>
</gene>
<evidence type="ECO:0000256" key="3">
    <source>
        <dbReference type="ARBA" id="ARBA00022970"/>
    </source>
</evidence>
<comment type="similarity">
    <text evidence="1">Belongs to the leucine-binding protein family.</text>
</comment>
<reference evidence="5 6" key="1">
    <citation type="submission" date="2020-08" db="EMBL/GenBank/DDBJ databases">
        <title>Genomic Encyclopedia of Type Strains, Phase IV (KMG-IV): sequencing the most valuable type-strain genomes for metagenomic binning, comparative biology and taxonomic classification.</title>
        <authorList>
            <person name="Goeker M."/>
        </authorList>
    </citation>
    <scope>NUCLEOTIDE SEQUENCE [LARGE SCALE GENOMIC DNA]</scope>
    <source>
        <strain evidence="5 6">DSM 28760</strain>
    </source>
</reference>
<protein>
    <submittedName>
        <fullName evidence="5">Adhesin HecA-like repeat protein</fullName>
    </submittedName>
</protein>
<keyword evidence="2" id="KW-0732">Signal</keyword>
<feature type="domain" description="Leucine-binding protein" evidence="4">
    <location>
        <begin position="84"/>
        <end position="408"/>
    </location>
</feature>
<comment type="caution">
    <text evidence="5">The sequence shown here is derived from an EMBL/GenBank/DDBJ whole genome shotgun (WGS) entry which is preliminary data.</text>
</comment>
<evidence type="ECO:0000313" key="5">
    <source>
        <dbReference type="EMBL" id="MBB3808115.1"/>
    </source>
</evidence>
<dbReference type="InterPro" id="IPR028082">
    <property type="entry name" value="Peripla_BP_I"/>
</dbReference>
<dbReference type="PANTHER" id="PTHR30483">
    <property type="entry name" value="LEUCINE-SPECIFIC-BINDING PROTEIN"/>
    <property type="match status" value="1"/>
</dbReference>
<evidence type="ECO:0000259" key="4">
    <source>
        <dbReference type="Pfam" id="PF13458"/>
    </source>
</evidence>
<keyword evidence="3" id="KW-0029">Amino-acid transport</keyword>
<dbReference type="PANTHER" id="PTHR30483:SF6">
    <property type="entry name" value="PERIPLASMIC BINDING PROTEIN OF ABC TRANSPORTER FOR NATURAL AMINO ACIDS"/>
    <property type="match status" value="1"/>
</dbReference>
<dbReference type="GO" id="GO:0006865">
    <property type="term" value="P:amino acid transport"/>
    <property type="evidence" value="ECO:0007669"/>
    <property type="project" value="UniProtKB-KW"/>
</dbReference>
<accession>A0A7W6EEF5</accession>
<dbReference type="InterPro" id="IPR028081">
    <property type="entry name" value="Leu-bd"/>
</dbReference>
<dbReference type="SUPFAM" id="SSF53822">
    <property type="entry name" value="Periplasmic binding protein-like I"/>
    <property type="match status" value="1"/>
</dbReference>
<evidence type="ECO:0000313" key="6">
    <source>
        <dbReference type="Proteomes" id="UP000537592"/>
    </source>
</evidence>
<proteinExistence type="inferred from homology"/>
<dbReference type="CDD" id="cd06339">
    <property type="entry name" value="PBP1_YraM_LppC_lipoprotein-like"/>
    <property type="match status" value="1"/>
</dbReference>
<dbReference type="AlphaFoldDB" id="A0A7W6EEF5"/>
<dbReference type="RefSeq" id="WP_343052388.1">
    <property type="nucleotide sequence ID" value="NZ_JACICC010000001.1"/>
</dbReference>
<dbReference type="Proteomes" id="UP000537592">
    <property type="component" value="Unassembled WGS sequence"/>
</dbReference>
<dbReference type="Gene3D" id="3.40.50.2300">
    <property type="match status" value="2"/>
</dbReference>